<accession>Q7Z968</accession>
<dbReference type="AlphaFoldDB" id="Q7Z968"/>
<dbReference type="GO" id="GO:0005506">
    <property type="term" value="F:iron ion binding"/>
    <property type="evidence" value="ECO:0007669"/>
    <property type="project" value="InterPro"/>
</dbReference>
<evidence type="ECO:0000256" key="2">
    <source>
        <dbReference type="ARBA" id="ARBA00022723"/>
    </source>
</evidence>
<feature type="chain" id="PRO_5004295652" evidence="7">
    <location>
        <begin position="22"/>
        <end position="535"/>
    </location>
</feature>
<keyword evidence="5 6" id="KW-0349">Heme</keyword>
<proteinExistence type="inferred from homology"/>
<comment type="similarity">
    <text evidence="1 6">Belongs to the cytochrome P450 family.</text>
</comment>
<comment type="cofactor">
    <cofactor evidence="5">
        <name>heme</name>
        <dbReference type="ChEBI" id="CHEBI:30413"/>
    </cofactor>
</comment>
<feature type="signal peptide" evidence="7">
    <location>
        <begin position="1"/>
        <end position="21"/>
    </location>
</feature>
<keyword evidence="6" id="KW-0503">Monooxygenase</keyword>
<keyword evidence="7" id="KW-0732">Signal</keyword>
<dbReference type="PRINTS" id="PR00463">
    <property type="entry name" value="EP450I"/>
</dbReference>
<dbReference type="InterPro" id="IPR036396">
    <property type="entry name" value="Cyt_P450_sf"/>
</dbReference>
<evidence type="ECO:0000256" key="7">
    <source>
        <dbReference type="SAM" id="SignalP"/>
    </source>
</evidence>
<dbReference type="PRINTS" id="PR00385">
    <property type="entry name" value="P450"/>
</dbReference>
<keyword evidence="2 5" id="KW-0479">Metal-binding</keyword>
<dbReference type="Gene3D" id="1.10.630.10">
    <property type="entry name" value="Cytochrome P450"/>
    <property type="match status" value="1"/>
</dbReference>
<feature type="binding site" description="axial binding residue" evidence="5">
    <location>
        <position position="467"/>
    </location>
    <ligand>
        <name>heme</name>
        <dbReference type="ChEBI" id="CHEBI:30413"/>
    </ligand>
    <ligandPart>
        <name>Fe</name>
        <dbReference type="ChEBI" id="CHEBI:18248"/>
    </ligandPart>
</feature>
<dbReference type="PROSITE" id="PS00086">
    <property type="entry name" value="CYTOCHROME_P450"/>
    <property type="match status" value="1"/>
</dbReference>
<evidence type="ECO:0000256" key="5">
    <source>
        <dbReference type="PIRSR" id="PIRSR602401-1"/>
    </source>
</evidence>
<dbReference type="GO" id="GO:0004497">
    <property type="term" value="F:monooxygenase activity"/>
    <property type="evidence" value="ECO:0007669"/>
    <property type="project" value="UniProtKB-KW"/>
</dbReference>
<reference evidence="8" key="1">
    <citation type="submission" date="2003-06" db="EMBL/GenBank/DDBJ databases">
        <title>Cloning of a cytochrome P450 (CYP557a1) from the yeast Rhodotorula (CBS 8446).</title>
        <authorList>
            <person name="Shiningavamwe A.N."/>
            <person name="Albertyn J."/>
            <person name="Moleleki N."/>
            <person name="Smit M.S."/>
        </authorList>
    </citation>
    <scope>NUCLEOTIDE SEQUENCE</scope>
    <source>
        <strain evidence="8">CBS 8446</strain>
    </source>
</reference>
<protein>
    <submittedName>
        <fullName evidence="8">Cytochrome P450</fullName>
    </submittedName>
</protein>
<dbReference type="Pfam" id="PF00067">
    <property type="entry name" value="p450"/>
    <property type="match status" value="1"/>
</dbReference>
<dbReference type="EMBL" id="AY316198">
    <property type="protein sequence ID" value="AAP79889.1"/>
    <property type="molecule type" value="Genomic_DNA"/>
</dbReference>
<name>Q7Z968_9BASI</name>
<dbReference type="InterPro" id="IPR002401">
    <property type="entry name" value="Cyt_P450_E_grp-I"/>
</dbReference>
<evidence type="ECO:0000256" key="3">
    <source>
        <dbReference type="ARBA" id="ARBA00023002"/>
    </source>
</evidence>
<evidence type="ECO:0000313" key="8">
    <source>
        <dbReference type="EMBL" id="AAP79889.1"/>
    </source>
</evidence>
<dbReference type="InterPro" id="IPR001128">
    <property type="entry name" value="Cyt_P450"/>
</dbReference>
<keyword evidence="4 5" id="KW-0408">Iron</keyword>
<evidence type="ECO:0000256" key="1">
    <source>
        <dbReference type="ARBA" id="ARBA00010617"/>
    </source>
</evidence>
<organism evidence="8">
    <name type="scientific">Colacogloea retinophila</name>
    <dbReference type="NCBI Taxonomy" id="1495443"/>
    <lineage>
        <taxon>Eukaryota</taxon>
        <taxon>Fungi</taxon>
        <taxon>Dikarya</taxon>
        <taxon>Basidiomycota</taxon>
        <taxon>Pucciniomycotina</taxon>
        <taxon>Microbotryomycetes</taxon>
        <taxon>Microbotryomycetes incertae sedis</taxon>
        <taxon>Colacogloeaceae</taxon>
        <taxon>Colacogloea</taxon>
    </lineage>
</organism>
<dbReference type="GO" id="GO:0016705">
    <property type="term" value="F:oxidoreductase activity, acting on paired donors, with incorporation or reduction of molecular oxygen"/>
    <property type="evidence" value="ECO:0007669"/>
    <property type="project" value="InterPro"/>
</dbReference>
<evidence type="ECO:0000256" key="4">
    <source>
        <dbReference type="ARBA" id="ARBA00023004"/>
    </source>
</evidence>
<dbReference type="SUPFAM" id="SSF48264">
    <property type="entry name" value="Cytochrome P450"/>
    <property type="match status" value="1"/>
</dbReference>
<evidence type="ECO:0000256" key="6">
    <source>
        <dbReference type="RuleBase" id="RU000461"/>
    </source>
</evidence>
<dbReference type="GO" id="GO:0020037">
    <property type="term" value="F:heme binding"/>
    <property type="evidence" value="ECO:0007669"/>
    <property type="project" value="InterPro"/>
</dbReference>
<dbReference type="PANTHER" id="PTHR24296">
    <property type="entry name" value="CYTOCHROME P450"/>
    <property type="match status" value="1"/>
</dbReference>
<sequence length="535" mass="60167">MLALVCVGLFLYLLCKYRSHAIATSDRTDLAGPKGWPLMGVFKFPLPTLSVTYVVVDVTEKTLSGNLIFYATQSSTRGLEWGVRFVKTYGHAWTLSVPGLRLIDISTRPDWIEYVQKTNYHNYVKGSAFRNRLSDIIGNGIFVTDGRVWQFQRKVTSHIFTGRSFQDAICPAIAEELRSLNKLLDNYADTGETVDLQDVFYRFTFQAFGRFAFNLDLRNLEIDHKPVPFTTAFDQCQKPSLDASSTRSGAFASALPLPAVEYQTPPSCFRLCLRNDDKRAALLAKKDAKVPSDLLTMFMTARYDDSRPLSRVEIRDAIINLLLAGRDTTAQSLTWALYRLVDNPAHQRLVREEICGQLAGGTEPVTLENVKNLVQTQAAHLESLRLHPPVPRIVKQAVKDDALPNGGPLIKAGEFIRLSDWALGRNEEVWGADAKEWKPSRWIDDEGRPIQYSQWKAHFFNGGPRICLGKSLATLEGVAVIANLLHRYNIAFAPGWWENVEKTGRIAGDLEETPLYGPALTLPMKSPFWVTISRR</sequence>
<dbReference type="GO" id="GO:0006629">
    <property type="term" value="P:lipid metabolic process"/>
    <property type="evidence" value="ECO:0007669"/>
    <property type="project" value="UniProtKB-ARBA"/>
</dbReference>
<dbReference type="InterPro" id="IPR017972">
    <property type="entry name" value="Cyt_P450_CS"/>
</dbReference>
<keyword evidence="3 6" id="KW-0560">Oxidoreductase</keyword>